<evidence type="ECO:0000256" key="1">
    <source>
        <dbReference type="ARBA" id="ARBA00010634"/>
    </source>
</evidence>
<dbReference type="PRINTS" id="PR01805">
    <property type="entry name" value="VACJLIPOPROT"/>
</dbReference>
<dbReference type="EMBL" id="RCZC01000002">
    <property type="protein sequence ID" value="TPG55354.1"/>
    <property type="molecule type" value="Genomic_DNA"/>
</dbReference>
<protein>
    <submittedName>
        <fullName evidence="4">VacJ family lipoprotein</fullName>
    </submittedName>
</protein>
<dbReference type="PANTHER" id="PTHR30035">
    <property type="entry name" value="LIPOPROTEIN VACJ-RELATED"/>
    <property type="match status" value="1"/>
</dbReference>
<feature type="compositionally biased region" description="Low complexity" evidence="3">
    <location>
        <begin position="258"/>
        <end position="310"/>
    </location>
</feature>
<gene>
    <name evidence="4" type="ORF">EAH76_10070</name>
</gene>
<reference evidence="4 5" key="1">
    <citation type="journal article" date="2019" name="Environ. Microbiol.">
        <title>Species interactions and distinct microbial communities in high Arctic permafrost affected cryosols are associated with the CH4 and CO2 gas fluxes.</title>
        <authorList>
            <person name="Altshuler I."/>
            <person name="Hamel J."/>
            <person name="Turney S."/>
            <person name="Magnuson E."/>
            <person name="Levesque R."/>
            <person name="Greer C."/>
            <person name="Whyte L.G."/>
        </authorList>
    </citation>
    <scope>NUCLEOTIDE SEQUENCE [LARGE SCALE GENOMIC DNA]</scope>
    <source>
        <strain evidence="4 5">E6.1</strain>
    </source>
</reference>
<proteinExistence type="inferred from homology"/>
<evidence type="ECO:0000313" key="4">
    <source>
        <dbReference type="EMBL" id="TPG55354.1"/>
    </source>
</evidence>
<keyword evidence="4" id="KW-0449">Lipoprotein</keyword>
<dbReference type="GO" id="GO:0016020">
    <property type="term" value="C:membrane"/>
    <property type="evidence" value="ECO:0007669"/>
    <property type="project" value="InterPro"/>
</dbReference>
<name>A0A502G0T8_9SPHN</name>
<dbReference type="InterPro" id="IPR007428">
    <property type="entry name" value="MlaA"/>
</dbReference>
<dbReference type="GO" id="GO:0120010">
    <property type="term" value="P:intermembrane phospholipid transfer"/>
    <property type="evidence" value="ECO:0007669"/>
    <property type="project" value="TreeGrafter"/>
</dbReference>
<evidence type="ECO:0000313" key="5">
    <source>
        <dbReference type="Proteomes" id="UP000319931"/>
    </source>
</evidence>
<comment type="caution">
    <text evidence="4">The sequence shown here is derived from an EMBL/GenBank/DDBJ whole genome shotgun (WGS) entry which is preliminary data.</text>
</comment>
<dbReference type="OrthoDB" id="9785326at2"/>
<dbReference type="Proteomes" id="UP000319931">
    <property type="component" value="Unassembled WGS sequence"/>
</dbReference>
<evidence type="ECO:0000256" key="3">
    <source>
        <dbReference type="SAM" id="MobiDB-lite"/>
    </source>
</evidence>
<keyword evidence="2" id="KW-0732">Signal</keyword>
<dbReference type="AlphaFoldDB" id="A0A502G0T8"/>
<keyword evidence="5" id="KW-1185">Reference proteome</keyword>
<dbReference type="Pfam" id="PF04333">
    <property type="entry name" value="MlaA"/>
    <property type="match status" value="1"/>
</dbReference>
<accession>A0A502G0T8</accession>
<comment type="similarity">
    <text evidence="1">Belongs to the MlaA family.</text>
</comment>
<evidence type="ECO:0000256" key="2">
    <source>
        <dbReference type="ARBA" id="ARBA00022729"/>
    </source>
</evidence>
<dbReference type="PANTHER" id="PTHR30035:SF3">
    <property type="entry name" value="INTERMEMBRANE PHOSPHOLIPID TRANSPORT SYSTEM LIPOPROTEIN MLAA"/>
    <property type="match status" value="1"/>
</dbReference>
<sequence>MALALFAAPAATAQGVAAPVSVALATAASAAAPTAAPEARPRHHRTKGDPLEGFNRTMFSIHQFLDRIAFRPIAMVYKAVVPKPLRTGIRHVFSNVGEPLVFANDVLQLKPKRAIKTVGRFLVNSTIGIGGVLDVAKTSEFNLPHHDNNFGTTLGHYGIGPGPYIFLPLVGPSDFRDFGAGVAQGQTYAFTIGTPFDRAEYRVSEAVLTGLDMRVEADGALKALLASAIDPYATLRSAYLQDRAVSIAETHGAKAAAASALDDPLTDPAADPLTDPAAGAPPAGATPAAKPAVDDFPADPAAPAASPAPRSADKPAVDDFPADRAAPVSQTPSVPAAPAKAATQ</sequence>
<feature type="region of interest" description="Disordered" evidence="3">
    <location>
        <begin position="258"/>
        <end position="344"/>
    </location>
</feature>
<organism evidence="4 5">
    <name type="scientific">Sphingomonas glacialis</name>
    <dbReference type="NCBI Taxonomy" id="658225"/>
    <lineage>
        <taxon>Bacteria</taxon>
        <taxon>Pseudomonadati</taxon>
        <taxon>Pseudomonadota</taxon>
        <taxon>Alphaproteobacteria</taxon>
        <taxon>Sphingomonadales</taxon>
        <taxon>Sphingomonadaceae</taxon>
        <taxon>Sphingomonas</taxon>
    </lineage>
</organism>